<protein>
    <recommendedName>
        <fullName evidence="6">Transmembrane protein 135 N-terminal domain-containing protein</fullName>
    </recommendedName>
</protein>
<feature type="transmembrane region" description="Helical" evidence="1">
    <location>
        <begin position="346"/>
        <end position="362"/>
    </location>
</feature>
<dbReference type="OrthoDB" id="291792at2759"/>
<dbReference type="EMBL" id="CDSF01000101">
    <property type="protein sequence ID" value="CEP00542.1"/>
    <property type="molecule type" value="Genomic_DNA"/>
</dbReference>
<gene>
    <name evidence="2" type="ORF">PBRA_001596</name>
    <name evidence="3" type="ORF">PLBR_LOCUS1177</name>
</gene>
<evidence type="ECO:0000313" key="4">
    <source>
        <dbReference type="Proteomes" id="UP000039324"/>
    </source>
</evidence>
<feature type="transmembrane region" description="Helical" evidence="1">
    <location>
        <begin position="162"/>
        <end position="183"/>
    </location>
</feature>
<dbReference type="PANTHER" id="PTHR12459:SF6">
    <property type="entry name" value="GB|AAD46013.1"/>
    <property type="match status" value="1"/>
</dbReference>
<sequence length="458" mass="50942">MTQHLTVPSAPASPSKPVHLTITEPPIRRAVYMFVHAFGLGYGLRSAVSVCARLLVLLRKNPRRLLSLSAVVGEKHLVMREDAVRLGLFAGTFAGGFDLVQSLLAYFRGRDDDTNTLIAGGIAGLSLAFQSAKTRRTIALYACVRMFECVYRSLKAKQQVRPLPGGAALVFALSSAQIMYAFVLRPDTLPSSFLKFIVQTGPIPRQILEAVRCTHRNVPIDVAELSQCLRSQLHNESFGRVDALVASVKDGHVSCSVIHGAFSSCTHHFIHTFLSSAKKILPLYASLTVVPPLFLKFGSVLRNPVHYAKGMVASLARSLAFLSSFVALYQGTICLQNQVIPDFNHRFIYYFAGLVASLSIFIERKQKHSELALYTLPRGLDSLFMMLVDRRLLAGIPLGEFLLFSVSLSLIMYYYEHERDSVPPVISRILQFVLNDNSTQIKRTRSFYSSPEEEDLRE</sequence>
<evidence type="ECO:0000313" key="3">
    <source>
        <dbReference type="EMBL" id="SPQ93962.1"/>
    </source>
</evidence>
<feature type="transmembrane region" description="Helical" evidence="1">
    <location>
        <begin position="319"/>
        <end position="340"/>
    </location>
</feature>
<feature type="transmembrane region" description="Helical" evidence="1">
    <location>
        <begin position="280"/>
        <end position="298"/>
    </location>
</feature>
<keyword evidence="1" id="KW-0472">Membrane</keyword>
<keyword evidence="1" id="KW-0812">Transmembrane</keyword>
<dbReference type="InterPro" id="IPR026749">
    <property type="entry name" value="Tmem135"/>
</dbReference>
<proteinExistence type="predicted"/>
<dbReference type="OMA" id="RMDLALY"/>
<keyword evidence="1" id="KW-1133">Transmembrane helix</keyword>
<organism evidence="2 4">
    <name type="scientific">Plasmodiophora brassicae</name>
    <name type="common">Clubroot disease agent</name>
    <dbReference type="NCBI Taxonomy" id="37360"/>
    <lineage>
        <taxon>Eukaryota</taxon>
        <taxon>Sar</taxon>
        <taxon>Rhizaria</taxon>
        <taxon>Endomyxa</taxon>
        <taxon>Phytomyxea</taxon>
        <taxon>Plasmodiophorida</taxon>
        <taxon>Plasmodiophoridae</taxon>
        <taxon>Plasmodiophora</taxon>
    </lineage>
</organism>
<feature type="transmembrane region" description="Helical" evidence="1">
    <location>
        <begin position="30"/>
        <end position="56"/>
    </location>
</feature>
<dbReference type="Proteomes" id="UP000290189">
    <property type="component" value="Unassembled WGS sequence"/>
</dbReference>
<name>A0A0G4IZ42_PLABS</name>
<evidence type="ECO:0000256" key="1">
    <source>
        <dbReference type="SAM" id="Phobius"/>
    </source>
</evidence>
<geneLocation type="mitochondrion" evidence="3"/>
<keyword evidence="3" id="KW-0496">Mitochondrion</keyword>
<evidence type="ECO:0000313" key="2">
    <source>
        <dbReference type="EMBL" id="CEP00542.1"/>
    </source>
</evidence>
<evidence type="ECO:0008006" key="6">
    <source>
        <dbReference type="Google" id="ProtNLM"/>
    </source>
</evidence>
<dbReference type="EMBL" id="OVEO01000002">
    <property type="protein sequence ID" value="SPQ93962.1"/>
    <property type="molecule type" value="Genomic_DNA"/>
</dbReference>
<feature type="transmembrane region" description="Helical" evidence="1">
    <location>
        <begin position="392"/>
        <end position="415"/>
    </location>
</feature>
<dbReference type="Proteomes" id="UP000039324">
    <property type="component" value="Unassembled WGS sequence"/>
</dbReference>
<keyword evidence="4" id="KW-1185">Reference proteome</keyword>
<dbReference type="PANTHER" id="PTHR12459">
    <property type="entry name" value="TRANSMEMBRANE PROTEIN 135-RELATED"/>
    <property type="match status" value="1"/>
</dbReference>
<evidence type="ECO:0000313" key="5">
    <source>
        <dbReference type="Proteomes" id="UP000290189"/>
    </source>
</evidence>
<accession>A0A0G4IZ42</accession>
<reference evidence="3 5" key="2">
    <citation type="submission" date="2018-03" db="EMBL/GenBank/DDBJ databases">
        <authorList>
            <person name="Fogelqvist J."/>
        </authorList>
    </citation>
    <scope>NUCLEOTIDE SEQUENCE [LARGE SCALE GENOMIC DNA]</scope>
</reference>
<reference evidence="2 4" key="1">
    <citation type="submission" date="2015-02" db="EMBL/GenBank/DDBJ databases">
        <authorList>
            <person name="Chooi Y.-H."/>
        </authorList>
    </citation>
    <scope>NUCLEOTIDE SEQUENCE [LARGE SCALE GENOMIC DNA]</scope>
    <source>
        <strain evidence="2">E3</strain>
    </source>
</reference>
<dbReference type="AlphaFoldDB" id="A0A0G4IZ42"/>